<proteinExistence type="predicted"/>
<name>A0AAN5D7F6_9BILA</name>
<dbReference type="Proteomes" id="UP001328107">
    <property type="component" value="Unassembled WGS sequence"/>
</dbReference>
<feature type="region of interest" description="Disordered" evidence="1">
    <location>
        <begin position="44"/>
        <end position="73"/>
    </location>
</feature>
<feature type="non-terminal residue" evidence="2">
    <location>
        <position position="1"/>
    </location>
</feature>
<feature type="non-terminal residue" evidence="2">
    <location>
        <position position="73"/>
    </location>
</feature>
<protein>
    <submittedName>
        <fullName evidence="2">Uncharacterized protein</fullName>
    </submittedName>
</protein>
<gene>
    <name evidence="2" type="ORF">PMAYCL1PPCAC_27986</name>
</gene>
<evidence type="ECO:0000256" key="1">
    <source>
        <dbReference type="SAM" id="MobiDB-lite"/>
    </source>
</evidence>
<dbReference type="AlphaFoldDB" id="A0AAN5D7F6"/>
<evidence type="ECO:0000313" key="2">
    <source>
        <dbReference type="EMBL" id="GMR57791.1"/>
    </source>
</evidence>
<accession>A0AAN5D7F6</accession>
<reference evidence="3" key="1">
    <citation type="submission" date="2022-10" db="EMBL/GenBank/DDBJ databases">
        <title>Genome assembly of Pristionchus species.</title>
        <authorList>
            <person name="Yoshida K."/>
            <person name="Sommer R.J."/>
        </authorList>
    </citation>
    <scope>NUCLEOTIDE SEQUENCE [LARGE SCALE GENOMIC DNA]</scope>
    <source>
        <strain evidence="3">RS5460</strain>
    </source>
</reference>
<sequence length="73" mass="7934">ARSALAPSISTARRIHHTAAQMRRLPRTILWSATIVVGATIGSAGTDNFREGDRPYWSSSVTPKRKAGRCEPS</sequence>
<comment type="caution">
    <text evidence="2">The sequence shown here is derived from an EMBL/GenBank/DDBJ whole genome shotgun (WGS) entry which is preliminary data.</text>
</comment>
<dbReference type="EMBL" id="BTRK01000006">
    <property type="protein sequence ID" value="GMR57791.1"/>
    <property type="molecule type" value="Genomic_DNA"/>
</dbReference>
<keyword evidence="3" id="KW-1185">Reference proteome</keyword>
<organism evidence="2 3">
    <name type="scientific">Pristionchus mayeri</name>
    <dbReference type="NCBI Taxonomy" id="1317129"/>
    <lineage>
        <taxon>Eukaryota</taxon>
        <taxon>Metazoa</taxon>
        <taxon>Ecdysozoa</taxon>
        <taxon>Nematoda</taxon>
        <taxon>Chromadorea</taxon>
        <taxon>Rhabditida</taxon>
        <taxon>Rhabditina</taxon>
        <taxon>Diplogasteromorpha</taxon>
        <taxon>Diplogasteroidea</taxon>
        <taxon>Neodiplogasteridae</taxon>
        <taxon>Pristionchus</taxon>
    </lineage>
</organism>
<evidence type="ECO:0000313" key="3">
    <source>
        <dbReference type="Proteomes" id="UP001328107"/>
    </source>
</evidence>